<proteinExistence type="predicted"/>
<keyword evidence="2" id="KW-1185">Reference proteome</keyword>
<dbReference type="EMBL" id="LWMW01000084">
    <property type="protein sequence ID" value="KZX16907.1"/>
    <property type="molecule type" value="Genomic_DNA"/>
</dbReference>
<organism evidence="1 2">
    <name type="scientific">Methanobrevibacter cuticularis</name>
    <dbReference type="NCBI Taxonomy" id="47311"/>
    <lineage>
        <taxon>Archaea</taxon>
        <taxon>Methanobacteriati</taxon>
        <taxon>Methanobacteriota</taxon>
        <taxon>Methanomada group</taxon>
        <taxon>Methanobacteria</taxon>
        <taxon>Methanobacteriales</taxon>
        <taxon>Methanobacteriaceae</taxon>
        <taxon>Methanobrevibacter</taxon>
    </lineage>
</organism>
<evidence type="ECO:0000313" key="1">
    <source>
        <dbReference type="EMBL" id="KZX16907.1"/>
    </source>
</evidence>
<evidence type="ECO:0000313" key="2">
    <source>
        <dbReference type="Proteomes" id="UP000077275"/>
    </source>
</evidence>
<dbReference type="AlphaFoldDB" id="A0A166CUG1"/>
<dbReference type="RefSeq" id="WP_281177924.1">
    <property type="nucleotide sequence ID" value="NZ_LWMW01000084.1"/>
</dbReference>
<reference evidence="1 2" key="1">
    <citation type="submission" date="2016-04" db="EMBL/GenBank/DDBJ databases">
        <title>Genome sequence of Methanobrevibacter cuticularis DSM 11139.</title>
        <authorList>
            <person name="Poehlein A."/>
            <person name="Seedorf H."/>
            <person name="Daniel R."/>
        </authorList>
    </citation>
    <scope>NUCLEOTIDE SEQUENCE [LARGE SCALE GENOMIC DNA]</scope>
    <source>
        <strain evidence="1 2">DSM 11139</strain>
    </source>
</reference>
<gene>
    <name evidence="1" type="ORF">MBCUT_04580</name>
</gene>
<dbReference type="PATRIC" id="fig|47311.3.peg.529"/>
<dbReference type="STRING" id="47311.MBCUT_04580"/>
<accession>A0A166CUG1</accession>
<protein>
    <submittedName>
        <fullName evidence="1">Uncharacterized protein</fullName>
    </submittedName>
</protein>
<comment type="caution">
    <text evidence="1">The sequence shown here is derived from an EMBL/GenBank/DDBJ whole genome shotgun (WGS) entry which is preliminary data.</text>
</comment>
<dbReference type="Proteomes" id="UP000077275">
    <property type="component" value="Unassembled WGS sequence"/>
</dbReference>
<sequence>MNQIKRACELEIGITSPDLIEIVPLNDECHDDVGNIIETLQKEG</sequence>
<name>A0A166CUG1_9EURY</name>